<dbReference type="Gene3D" id="3.30.110.40">
    <property type="entry name" value="TusA-like domain"/>
    <property type="match status" value="1"/>
</dbReference>
<protein>
    <submittedName>
        <fullName evidence="2">Uncharacterized protein</fullName>
    </submittedName>
</protein>
<dbReference type="AlphaFoldDB" id="A0A4D7BTI3"/>
<evidence type="ECO:0000313" key="3">
    <source>
        <dbReference type="Proteomes" id="UP000298714"/>
    </source>
</evidence>
<dbReference type="KEGG" id="hgn:E6W36_02475"/>
<sequence>MKHMREHQNTHNFQVLATDPIAESEIRALCEANGWALDKDESEAGRSSFCGSRVRGRVPARRTRPRITKGSKGLR</sequence>
<feature type="region of interest" description="Disordered" evidence="1">
    <location>
        <begin position="55"/>
        <end position="75"/>
    </location>
</feature>
<dbReference type="EMBL" id="CP039704">
    <property type="protein sequence ID" value="QCI78879.1"/>
    <property type="molecule type" value="Genomic_DNA"/>
</dbReference>
<gene>
    <name evidence="2" type="ORF">E6W36_02475</name>
</gene>
<reference evidence="3" key="1">
    <citation type="submission" date="2019-04" db="EMBL/GenBank/DDBJ databases">
        <title>Complete genome sequence of Sphingomonas sp. W1-2-3.</title>
        <authorList>
            <person name="Im W.T."/>
        </authorList>
    </citation>
    <scope>NUCLEOTIDE SEQUENCE [LARGE SCALE GENOMIC DNA]</scope>
    <source>
        <strain evidence="3">W1-2-3</strain>
    </source>
</reference>
<evidence type="ECO:0000256" key="1">
    <source>
        <dbReference type="SAM" id="MobiDB-lite"/>
    </source>
</evidence>
<accession>A0A4D7BTI3</accession>
<dbReference type="Proteomes" id="UP000298714">
    <property type="component" value="Chromosome"/>
</dbReference>
<evidence type="ECO:0000313" key="2">
    <source>
        <dbReference type="EMBL" id="QCI78879.1"/>
    </source>
</evidence>
<keyword evidence="3" id="KW-1185">Reference proteome</keyword>
<name>A0A4D7BTI3_9SPHN</name>
<proteinExistence type="predicted"/>
<organism evidence="2 3">
    <name type="scientific">Hankyongella ginsenosidimutans</name>
    <dbReference type="NCBI Taxonomy" id="1763828"/>
    <lineage>
        <taxon>Bacteria</taxon>
        <taxon>Pseudomonadati</taxon>
        <taxon>Pseudomonadota</taxon>
        <taxon>Alphaproteobacteria</taxon>
        <taxon>Sphingomonadales</taxon>
        <taxon>Sphingomonadaceae</taxon>
        <taxon>Hankyongella</taxon>
    </lineage>
</organism>
<dbReference type="InterPro" id="IPR036868">
    <property type="entry name" value="TusA-like_sf"/>
</dbReference>